<evidence type="ECO:0000313" key="2">
    <source>
        <dbReference type="EMBL" id="KAK1740964.1"/>
    </source>
</evidence>
<dbReference type="InterPro" id="IPR026913">
    <property type="entry name" value="METTL24"/>
</dbReference>
<feature type="region of interest" description="Disordered" evidence="1">
    <location>
        <begin position="466"/>
        <end position="489"/>
    </location>
</feature>
<dbReference type="PANTHER" id="PTHR32026:SF10">
    <property type="entry name" value="METHYLTRANSFERASE-LIKE PROTEIN 24-RELATED"/>
    <property type="match status" value="1"/>
</dbReference>
<dbReference type="PANTHER" id="PTHR32026">
    <property type="entry name" value="METHYLTRANSFERASE-LIKE PROTEIN 24"/>
    <property type="match status" value="1"/>
</dbReference>
<evidence type="ECO:0000256" key="1">
    <source>
        <dbReference type="SAM" id="MobiDB-lite"/>
    </source>
</evidence>
<dbReference type="AlphaFoldDB" id="A0AAD8Y749"/>
<proteinExistence type="predicted"/>
<comment type="caution">
    <text evidence="2">The sequence shown here is derived from an EMBL/GenBank/DDBJ whole genome shotgun (WGS) entry which is preliminary data.</text>
</comment>
<reference evidence="2" key="1">
    <citation type="submission" date="2023-06" db="EMBL/GenBank/DDBJ databases">
        <title>Survivors Of The Sea: Transcriptome response of Skeletonema marinoi to long-term dormancy.</title>
        <authorList>
            <person name="Pinder M.I.M."/>
            <person name="Kourtchenko O."/>
            <person name="Robertson E.K."/>
            <person name="Larsson T."/>
            <person name="Maumus F."/>
            <person name="Osuna-Cruz C.M."/>
            <person name="Vancaester E."/>
            <person name="Stenow R."/>
            <person name="Vandepoele K."/>
            <person name="Ploug H."/>
            <person name="Bruchert V."/>
            <person name="Godhe A."/>
            <person name="Topel M."/>
        </authorList>
    </citation>
    <scope>NUCLEOTIDE SEQUENCE</scope>
    <source>
        <strain evidence="2">R05AC</strain>
    </source>
</reference>
<sequence length="489" mass="55439">MENSTGIFGSFCSQFSTCKQQQYHREPTTLLPIPVEVLLEAPAPLRLRHGWGNVGLKAGVMLYDLTSRKKSTHDTALDMMDHRHEATDKTATTTLNPLFSIEPLKNSLHPKYKLWTEMDTQEQNEAILFVGQYMKKYGQIIAPKGTPLFKLGSVTHGKCTFAAEFEKDGHKICTTTGQDATDPIHPPCNFISFGINDDPSFDIILGKWGCRGFAGDPTVDHPSKLHANVTFHNIAATMLQDNEERVINKGGSVEWWTTSFPKLRFFLGMEKIDILKIDYMLREDPDFLHRVDQISIETHVTKTWMTTREHIYYFGLLLVLLEEAGFEMEWSSVFGCSKRHEVTGCLDEFAEFDWPCGYNDWPGHPIVVKGRARPKMVQNKGKMQNHTRIFNSFNFFLVLHHEHDPVRVRGFTSMYLVSRQEHVIRLRKNLVTARSPPQSRSLTFPLPSPSSVSTVMESSFLFRDSEKKAEQKSSNSSVASAMAAAGSLS</sequence>
<gene>
    <name evidence="2" type="ORF">QTG54_008216</name>
</gene>
<dbReference type="EMBL" id="JATAAI010000014">
    <property type="protein sequence ID" value="KAK1740964.1"/>
    <property type="molecule type" value="Genomic_DNA"/>
</dbReference>
<organism evidence="2 3">
    <name type="scientific">Skeletonema marinoi</name>
    <dbReference type="NCBI Taxonomy" id="267567"/>
    <lineage>
        <taxon>Eukaryota</taxon>
        <taxon>Sar</taxon>
        <taxon>Stramenopiles</taxon>
        <taxon>Ochrophyta</taxon>
        <taxon>Bacillariophyta</taxon>
        <taxon>Coscinodiscophyceae</taxon>
        <taxon>Thalassiosirophycidae</taxon>
        <taxon>Thalassiosirales</taxon>
        <taxon>Skeletonemataceae</taxon>
        <taxon>Skeletonema</taxon>
        <taxon>Skeletonema marinoi-dohrnii complex</taxon>
    </lineage>
</organism>
<dbReference type="Proteomes" id="UP001224775">
    <property type="component" value="Unassembled WGS sequence"/>
</dbReference>
<feature type="compositionally biased region" description="Low complexity" evidence="1">
    <location>
        <begin position="472"/>
        <end position="489"/>
    </location>
</feature>
<protein>
    <submittedName>
        <fullName evidence="2">Uncharacterized protein</fullName>
    </submittedName>
</protein>
<evidence type="ECO:0000313" key="3">
    <source>
        <dbReference type="Proteomes" id="UP001224775"/>
    </source>
</evidence>
<name>A0AAD8Y749_9STRA</name>
<accession>A0AAD8Y749</accession>
<keyword evidence="3" id="KW-1185">Reference proteome</keyword>